<evidence type="ECO:0000313" key="3">
    <source>
        <dbReference type="Proteomes" id="UP001162480"/>
    </source>
</evidence>
<dbReference type="EMBL" id="OX597816">
    <property type="protein sequence ID" value="CAI9719044.1"/>
    <property type="molecule type" value="Genomic_DNA"/>
</dbReference>
<accession>A0AA36EZJ4</accession>
<dbReference type="Proteomes" id="UP001162480">
    <property type="component" value="Chromosome 3"/>
</dbReference>
<organism evidence="2 3">
    <name type="scientific">Octopus vulgaris</name>
    <name type="common">Common octopus</name>
    <dbReference type="NCBI Taxonomy" id="6645"/>
    <lineage>
        <taxon>Eukaryota</taxon>
        <taxon>Metazoa</taxon>
        <taxon>Spiralia</taxon>
        <taxon>Lophotrochozoa</taxon>
        <taxon>Mollusca</taxon>
        <taxon>Cephalopoda</taxon>
        <taxon>Coleoidea</taxon>
        <taxon>Octopodiformes</taxon>
        <taxon>Octopoda</taxon>
        <taxon>Incirrata</taxon>
        <taxon>Octopodidae</taxon>
        <taxon>Octopus</taxon>
    </lineage>
</organism>
<dbReference type="AlphaFoldDB" id="A0AA36EZJ4"/>
<proteinExistence type="predicted"/>
<evidence type="ECO:0000256" key="1">
    <source>
        <dbReference type="SAM" id="MobiDB-lite"/>
    </source>
</evidence>
<evidence type="ECO:0000313" key="2">
    <source>
        <dbReference type="EMBL" id="CAI9719044.1"/>
    </source>
</evidence>
<reference evidence="2" key="1">
    <citation type="submission" date="2023-08" db="EMBL/GenBank/DDBJ databases">
        <authorList>
            <person name="Alioto T."/>
            <person name="Alioto T."/>
            <person name="Gomez Garrido J."/>
        </authorList>
    </citation>
    <scope>NUCLEOTIDE SEQUENCE</scope>
</reference>
<name>A0AA36EZJ4_OCTVU</name>
<feature type="compositionally biased region" description="Basic and acidic residues" evidence="1">
    <location>
        <begin position="10"/>
        <end position="27"/>
    </location>
</feature>
<sequence length="123" mass="14262">MEGPNQQKQSEPRPKEMKTAKRDRQRMAEVVTNRGIAALHSKNEDLMRDINTKKSGTRLTELSDKYKNYEFYELDEKRIISCLTHRKSVSTLKLHFQSMFEGLPSPTLNQEKVESPSPQDVPI</sequence>
<feature type="region of interest" description="Disordered" evidence="1">
    <location>
        <begin position="1"/>
        <end position="27"/>
    </location>
</feature>
<keyword evidence="3" id="KW-1185">Reference proteome</keyword>
<protein>
    <submittedName>
        <fullName evidence="2">Uncharacterized protein</fullName>
    </submittedName>
</protein>
<gene>
    <name evidence="2" type="ORF">OCTVUL_1B013345</name>
</gene>
<feature type="region of interest" description="Disordered" evidence="1">
    <location>
        <begin position="102"/>
        <end position="123"/>
    </location>
</feature>